<accession>J7RWW9</accession>
<keyword evidence="3" id="KW-0496">Mitochondrion</keyword>
<dbReference type="AlphaFoldDB" id="J7RWW9"/>
<evidence type="ECO:0000313" key="6">
    <source>
        <dbReference type="EMBL" id="CCK69512.1"/>
    </source>
</evidence>
<evidence type="ECO:0000313" key="7">
    <source>
        <dbReference type="Proteomes" id="UP000006310"/>
    </source>
</evidence>
<dbReference type="SUPFAM" id="SSF64602">
    <property type="entry name" value="F1 ATPase inhibitor, IF1, C-terminal domain"/>
    <property type="match status" value="1"/>
</dbReference>
<protein>
    <recommendedName>
        <fullName evidence="4">ATPase inhibitor, mitochondrial</fullName>
    </recommendedName>
</protein>
<evidence type="ECO:0000256" key="4">
    <source>
        <dbReference type="RuleBase" id="RU368087"/>
    </source>
</evidence>
<reference evidence="6 7" key="1">
    <citation type="journal article" date="2011" name="Proc. Natl. Acad. Sci. U.S.A.">
        <title>Evolutionary erosion of yeast sex chromosomes by mating-type switching accidents.</title>
        <authorList>
            <person name="Gordon J.L."/>
            <person name="Armisen D."/>
            <person name="Proux-Wera E."/>
            <person name="Oheigeartaigh S.S."/>
            <person name="Byrne K.P."/>
            <person name="Wolfe K.H."/>
        </authorList>
    </citation>
    <scope>NUCLEOTIDE SEQUENCE [LARGE SCALE GENOMIC DNA]</scope>
    <source>
        <strain evidence="7">ATCC MYA-139 / BCRC 22969 / CBS 8797 / CCRC 22969 / KCTC 17520 / NBRC 10181 / NCYC 3082</strain>
    </source>
</reference>
<dbReference type="KEGG" id="kng:KNAG_0C04090"/>
<evidence type="ECO:0000256" key="3">
    <source>
        <dbReference type="ARBA" id="ARBA00023128"/>
    </source>
</evidence>
<reference evidence="7" key="2">
    <citation type="submission" date="2012-08" db="EMBL/GenBank/DDBJ databases">
        <title>Genome sequence of Kazachstania naganishii.</title>
        <authorList>
            <person name="Gordon J.L."/>
            <person name="Armisen D."/>
            <person name="Proux-Wera E."/>
            <person name="OhEigeartaigh S.S."/>
            <person name="Byrne K.P."/>
            <person name="Wolfe K.H."/>
        </authorList>
    </citation>
    <scope>NUCLEOTIDE SEQUENCE [LARGE SCALE GENOMIC DNA]</scope>
    <source>
        <strain evidence="7">ATCC MYA-139 / BCRC 22969 / CBS 8797 / CCRC 22969 / KCTC 17520 / NBRC 10181 / NCYC 3082</strain>
    </source>
</reference>
<dbReference type="RefSeq" id="XP_022463758.1">
    <property type="nucleotide sequence ID" value="XM_022607132.1"/>
</dbReference>
<dbReference type="OrthoDB" id="5532350at2759"/>
<dbReference type="InterPro" id="IPR007648">
    <property type="entry name" value="ATPase_inhibitor_mt"/>
</dbReference>
<keyword evidence="7" id="KW-1185">Reference proteome</keyword>
<dbReference type="EMBL" id="HE978316">
    <property type="protein sequence ID" value="CCK69512.1"/>
    <property type="molecule type" value="Genomic_DNA"/>
</dbReference>
<sequence>MLVRSTVSVGKTVPRTLVSVTTRRTMYDSGGDGGFNNFAKREQAKENYFIRKLEKEQMAKIRKEIQRHKDELKSLESKIDEISKRHNGKDDQK</sequence>
<feature type="region of interest" description="Disordered" evidence="5">
    <location>
        <begin position="69"/>
        <end position="93"/>
    </location>
</feature>
<dbReference type="GO" id="GO:0042030">
    <property type="term" value="F:ATPase inhibitor activity"/>
    <property type="evidence" value="ECO:0007669"/>
    <property type="project" value="InterPro"/>
</dbReference>
<dbReference type="Gene3D" id="1.20.5.500">
    <property type="entry name" value="Single helix bin"/>
    <property type="match status" value="1"/>
</dbReference>
<proteinExistence type="inferred from homology"/>
<evidence type="ECO:0000256" key="1">
    <source>
        <dbReference type="ARBA" id="ARBA00004173"/>
    </source>
</evidence>
<dbReference type="HOGENOM" id="CLU_145563_4_0_1"/>
<dbReference type="Proteomes" id="UP000006310">
    <property type="component" value="Chromosome 3"/>
</dbReference>
<name>J7RWW9_HUIN7</name>
<organism evidence="6 7">
    <name type="scientific">Huiozyma naganishii (strain ATCC MYA-139 / BCRC 22969 / CBS 8797 / KCTC 17520 / NBRC 10181 / NCYC 3082 / Yp74L-3)</name>
    <name type="common">Yeast</name>
    <name type="synonym">Kazachstania naganishii</name>
    <dbReference type="NCBI Taxonomy" id="1071383"/>
    <lineage>
        <taxon>Eukaryota</taxon>
        <taxon>Fungi</taxon>
        <taxon>Dikarya</taxon>
        <taxon>Ascomycota</taxon>
        <taxon>Saccharomycotina</taxon>
        <taxon>Saccharomycetes</taxon>
        <taxon>Saccharomycetales</taxon>
        <taxon>Saccharomycetaceae</taxon>
        <taxon>Huiozyma</taxon>
    </lineage>
</organism>
<gene>
    <name evidence="6" type="primary">KNAG0C04090</name>
    <name evidence="6" type="ordered locus">KNAG_0C04090</name>
</gene>
<dbReference type="GeneID" id="34525192"/>
<comment type="subcellular location">
    <subcellularLocation>
        <location evidence="1">Mitochondrion</location>
    </subcellularLocation>
</comment>
<evidence type="ECO:0000256" key="2">
    <source>
        <dbReference type="ARBA" id="ARBA00010901"/>
    </source>
</evidence>
<evidence type="ECO:0000256" key="5">
    <source>
        <dbReference type="SAM" id="MobiDB-lite"/>
    </source>
</evidence>
<dbReference type="GO" id="GO:0005739">
    <property type="term" value="C:mitochondrion"/>
    <property type="evidence" value="ECO:0007669"/>
    <property type="project" value="UniProtKB-SubCell"/>
</dbReference>
<dbReference type="Pfam" id="PF04568">
    <property type="entry name" value="IATP"/>
    <property type="match status" value="1"/>
</dbReference>
<comment type="function">
    <text evidence="4">Inhibits the enzyme activity of ATPase.</text>
</comment>
<comment type="similarity">
    <text evidence="2 4">Belongs to the ATPase inhibitor family.</text>
</comment>